<gene>
    <name evidence="1" type="ORF">SAMN04488502_104221</name>
</gene>
<evidence type="ECO:0000313" key="2">
    <source>
        <dbReference type="Proteomes" id="UP000214880"/>
    </source>
</evidence>
<dbReference type="EMBL" id="FNHB01000004">
    <property type="protein sequence ID" value="SDM43001.1"/>
    <property type="molecule type" value="Genomic_DNA"/>
</dbReference>
<protein>
    <submittedName>
        <fullName evidence="1">Uncharacterized protein</fullName>
    </submittedName>
</protein>
<proteinExistence type="predicted"/>
<dbReference type="RefSeq" id="WP_173812845.1">
    <property type="nucleotide sequence ID" value="NZ_FNHB01000004.1"/>
</dbReference>
<evidence type="ECO:0000313" key="1">
    <source>
        <dbReference type="EMBL" id="SDM43001.1"/>
    </source>
</evidence>
<dbReference type="STRING" id="146817.SAMN04488502_104221"/>
<name>A0A1G9T5N6_9FIRM</name>
<accession>A0A1G9T5N6</accession>
<dbReference type="Proteomes" id="UP000214880">
    <property type="component" value="Unassembled WGS sequence"/>
</dbReference>
<organism evidence="1 2">
    <name type="scientific">Dendrosporobacter quercicolus</name>
    <dbReference type="NCBI Taxonomy" id="146817"/>
    <lineage>
        <taxon>Bacteria</taxon>
        <taxon>Bacillati</taxon>
        <taxon>Bacillota</taxon>
        <taxon>Negativicutes</taxon>
        <taxon>Selenomonadales</taxon>
        <taxon>Sporomusaceae</taxon>
        <taxon>Dendrosporobacter</taxon>
    </lineage>
</organism>
<reference evidence="1 2" key="1">
    <citation type="submission" date="2016-10" db="EMBL/GenBank/DDBJ databases">
        <authorList>
            <person name="de Groot N.N."/>
        </authorList>
    </citation>
    <scope>NUCLEOTIDE SEQUENCE [LARGE SCALE GENOMIC DNA]</scope>
    <source>
        <strain evidence="1 2">DSM 1736</strain>
    </source>
</reference>
<dbReference type="AlphaFoldDB" id="A0A1G9T5N6"/>
<sequence>MDKLIARIADVLEKLDRVPVELRVESPLINELEFLLEQYKEYKKEQKSTQGIR</sequence>
<keyword evidence="2" id="KW-1185">Reference proteome</keyword>